<dbReference type="InterPro" id="IPR029058">
    <property type="entry name" value="AB_hydrolase_fold"/>
</dbReference>
<organism evidence="2 3">
    <name type="scientific">Pseudonocardia zijingensis</name>
    <dbReference type="NCBI Taxonomy" id="153376"/>
    <lineage>
        <taxon>Bacteria</taxon>
        <taxon>Bacillati</taxon>
        <taxon>Actinomycetota</taxon>
        <taxon>Actinomycetes</taxon>
        <taxon>Pseudonocardiales</taxon>
        <taxon>Pseudonocardiaceae</taxon>
        <taxon>Pseudonocardia</taxon>
    </lineage>
</organism>
<protein>
    <submittedName>
        <fullName evidence="2">Dienelactone hydrolase family protein</fullName>
    </submittedName>
</protein>
<reference evidence="2 3" key="1">
    <citation type="journal article" date="2019" name="Int. J. Syst. Evol. Microbiol.">
        <title>The Global Catalogue of Microorganisms (GCM) 10K type strain sequencing project: providing services to taxonomists for standard genome sequencing and annotation.</title>
        <authorList>
            <consortium name="The Broad Institute Genomics Platform"/>
            <consortium name="The Broad Institute Genome Sequencing Center for Infectious Disease"/>
            <person name="Wu L."/>
            <person name="Ma J."/>
        </authorList>
    </citation>
    <scope>NUCLEOTIDE SEQUENCE [LARGE SCALE GENOMIC DNA]</scope>
    <source>
        <strain evidence="2 3">JCM 11117</strain>
    </source>
</reference>
<sequence>MRPGTWAGAGPAYAGCMALHDYQVGEAAEDHADGGLSRREALRRLALLGLGVTSAGGLLAACAVESPPTRAAPAPGAEPPGRAPTVGPGQEIRFPGPAGELIGSWAAPAGRPGGAVLVVHENEGLTRHFHDLVGRLAGAGYAALCVDLLSARGGTSAIADDAQAPPALADTPVEVLLADLRAGIDELGRRAPGAGLGVVGFQFGGGMTWQLLEAGEPRLRAAVPFYGPVPERPDFAGVTAAVLAVYAGDNAGVNEGQDRAEAALEAAGATHWTRTFEGAQDAFFNDTGPRYDDAAASQAYTEMLDWFDRYLE</sequence>
<evidence type="ECO:0000313" key="3">
    <source>
        <dbReference type="Proteomes" id="UP001499967"/>
    </source>
</evidence>
<proteinExistence type="predicted"/>
<dbReference type="SUPFAM" id="SSF53474">
    <property type="entry name" value="alpha/beta-Hydrolases"/>
    <property type="match status" value="1"/>
</dbReference>
<feature type="domain" description="Dienelactone hydrolase" evidence="1">
    <location>
        <begin position="106"/>
        <end position="311"/>
    </location>
</feature>
<dbReference type="PANTHER" id="PTHR46623">
    <property type="entry name" value="CARBOXYMETHYLENEBUTENOLIDASE-RELATED"/>
    <property type="match status" value="1"/>
</dbReference>
<dbReference type="Proteomes" id="UP001499967">
    <property type="component" value="Unassembled WGS sequence"/>
</dbReference>
<evidence type="ECO:0000313" key="2">
    <source>
        <dbReference type="EMBL" id="GAA0943076.1"/>
    </source>
</evidence>
<dbReference type="InterPro" id="IPR002925">
    <property type="entry name" value="Dienelactn_hydro"/>
</dbReference>
<name>A0ABN1QIW8_9PSEU</name>
<keyword evidence="2" id="KW-0378">Hydrolase</keyword>
<dbReference type="PANTHER" id="PTHR46623:SF6">
    <property type="entry name" value="ALPHA_BETA-HYDROLASES SUPERFAMILY PROTEIN"/>
    <property type="match status" value="1"/>
</dbReference>
<dbReference type="EMBL" id="BAAAHP010000111">
    <property type="protein sequence ID" value="GAA0943076.1"/>
    <property type="molecule type" value="Genomic_DNA"/>
</dbReference>
<dbReference type="InterPro" id="IPR051049">
    <property type="entry name" value="Dienelactone_hydrolase-like"/>
</dbReference>
<dbReference type="Gene3D" id="3.40.50.1820">
    <property type="entry name" value="alpha/beta hydrolase"/>
    <property type="match status" value="1"/>
</dbReference>
<dbReference type="Pfam" id="PF01738">
    <property type="entry name" value="DLH"/>
    <property type="match status" value="1"/>
</dbReference>
<accession>A0ABN1QIW8</accession>
<comment type="caution">
    <text evidence="2">The sequence shown here is derived from an EMBL/GenBank/DDBJ whole genome shotgun (WGS) entry which is preliminary data.</text>
</comment>
<dbReference type="GO" id="GO:0016787">
    <property type="term" value="F:hydrolase activity"/>
    <property type="evidence" value="ECO:0007669"/>
    <property type="project" value="UniProtKB-KW"/>
</dbReference>
<evidence type="ECO:0000259" key="1">
    <source>
        <dbReference type="Pfam" id="PF01738"/>
    </source>
</evidence>
<keyword evidence="3" id="KW-1185">Reference proteome</keyword>
<gene>
    <name evidence="2" type="ORF">GCM10009559_39720</name>
</gene>